<protein>
    <recommendedName>
        <fullName evidence="4">Monooxygenase</fullName>
    </recommendedName>
</protein>
<dbReference type="InterPro" id="IPR025444">
    <property type="entry name" value="Monooxy_af470"/>
</dbReference>
<dbReference type="Proteomes" id="UP001201262">
    <property type="component" value="Unassembled WGS sequence"/>
</dbReference>
<sequence length="297" mass="33436">MAPLEPAFKRIYRQPESSVNDKAAIYAIIANNFHGSSWLLAAALLQGILTWTFPTVITFLPALVILAYRTLDMLLIMSGVLPNRYMQGILPGKTSAQIPDETGRFGETMSSEKVVVIILASRSNHPLGILYPGYQKIVKYFNAMHEDLEKNRKKYGYLSSTAWISLSDPSRTAAREIMHIFYFKSIGGLNEFAHGAAHRAGWDWWNHTVKEHPDLSMMHELYEVPAGNWENIYLNYWPASFGSSVFPIRRTPEISKTGELEVEESFEKGTEGTEWIGGLIDASKASLLTSEQRMGRS</sequence>
<proteinExistence type="predicted"/>
<keyword evidence="1" id="KW-0812">Transmembrane</keyword>
<organism evidence="2 3">
    <name type="scientific">Talaromyces proteolyticus</name>
    <dbReference type="NCBI Taxonomy" id="1131652"/>
    <lineage>
        <taxon>Eukaryota</taxon>
        <taxon>Fungi</taxon>
        <taxon>Dikarya</taxon>
        <taxon>Ascomycota</taxon>
        <taxon>Pezizomycotina</taxon>
        <taxon>Eurotiomycetes</taxon>
        <taxon>Eurotiomycetidae</taxon>
        <taxon>Eurotiales</taxon>
        <taxon>Trichocomaceae</taxon>
        <taxon>Talaromyces</taxon>
        <taxon>Talaromyces sect. Bacilispori</taxon>
    </lineage>
</organism>
<comment type="caution">
    <text evidence="2">The sequence shown here is derived from an EMBL/GenBank/DDBJ whole genome shotgun (WGS) entry which is preliminary data.</text>
</comment>
<reference evidence="2" key="1">
    <citation type="submission" date="2021-12" db="EMBL/GenBank/DDBJ databases">
        <title>Convergent genome expansion in fungi linked to evolution of root-endophyte symbiosis.</title>
        <authorList>
            <consortium name="DOE Joint Genome Institute"/>
            <person name="Ke Y.-H."/>
            <person name="Bonito G."/>
            <person name="Liao H.-L."/>
            <person name="Looney B."/>
            <person name="Rojas-Flechas A."/>
            <person name="Nash J."/>
            <person name="Hameed K."/>
            <person name="Schadt C."/>
            <person name="Martin F."/>
            <person name="Crous P.W."/>
            <person name="Miettinen O."/>
            <person name="Magnuson J.K."/>
            <person name="Labbe J."/>
            <person name="Jacobson D."/>
            <person name="Doktycz M.J."/>
            <person name="Veneault-Fourrey C."/>
            <person name="Kuo A."/>
            <person name="Mondo S."/>
            <person name="Calhoun S."/>
            <person name="Riley R."/>
            <person name="Ohm R."/>
            <person name="LaButti K."/>
            <person name="Andreopoulos B."/>
            <person name="Pangilinan J."/>
            <person name="Nolan M."/>
            <person name="Tritt A."/>
            <person name="Clum A."/>
            <person name="Lipzen A."/>
            <person name="Daum C."/>
            <person name="Barry K."/>
            <person name="Grigoriev I.V."/>
            <person name="Vilgalys R."/>
        </authorList>
    </citation>
    <scope>NUCLEOTIDE SEQUENCE</scope>
    <source>
        <strain evidence="2">PMI_201</strain>
    </source>
</reference>
<evidence type="ECO:0000256" key="1">
    <source>
        <dbReference type="SAM" id="Phobius"/>
    </source>
</evidence>
<dbReference type="GeneID" id="70246118"/>
<evidence type="ECO:0000313" key="3">
    <source>
        <dbReference type="Proteomes" id="UP001201262"/>
    </source>
</evidence>
<keyword evidence="1" id="KW-0472">Membrane</keyword>
<gene>
    <name evidence="2" type="ORF">BGW36DRAFT_375998</name>
</gene>
<dbReference type="AlphaFoldDB" id="A0AAD4KTZ8"/>
<accession>A0AAD4KTZ8</accession>
<evidence type="ECO:0000313" key="2">
    <source>
        <dbReference type="EMBL" id="KAH8698394.1"/>
    </source>
</evidence>
<dbReference type="Pfam" id="PF13826">
    <property type="entry name" value="Monooxy_af470-like"/>
    <property type="match status" value="1"/>
</dbReference>
<keyword evidence="1" id="KW-1133">Transmembrane helix</keyword>
<feature type="transmembrane region" description="Helical" evidence="1">
    <location>
        <begin position="51"/>
        <end position="68"/>
    </location>
</feature>
<dbReference type="EMBL" id="JAJTJA010000005">
    <property type="protein sequence ID" value="KAH8698394.1"/>
    <property type="molecule type" value="Genomic_DNA"/>
</dbReference>
<keyword evidence="3" id="KW-1185">Reference proteome</keyword>
<dbReference type="RefSeq" id="XP_046072858.1">
    <property type="nucleotide sequence ID" value="XM_046215831.1"/>
</dbReference>
<name>A0AAD4KTZ8_9EURO</name>
<evidence type="ECO:0008006" key="4">
    <source>
        <dbReference type="Google" id="ProtNLM"/>
    </source>
</evidence>